<dbReference type="GO" id="GO:0005886">
    <property type="term" value="C:plasma membrane"/>
    <property type="evidence" value="ECO:0007669"/>
    <property type="project" value="TreeGrafter"/>
</dbReference>
<evidence type="ECO:0000256" key="6">
    <source>
        <dbReference type="ARBA" id="ARBA00023136"/>
    </source>
</evidence>
<feature type="transmembrane region" description="Helical" evidence="9">
    <location>
        <begin position="471"/>
        <end position="493"/>
    </location>
</feature>
<dbReference type="HOGENOM" id="CLU_026016_3_0_11"/>
<evidence type="ECO:0000256" key="8">
    <source>
        <dbReference type="SAM" id="MobiDB-lite"/>
    </source>
</evidence>
<name>D9W9E4_9ACTN</name>
<dbReference type="GO" id="GO:0022857">
    <property type="term" value="F:transmembrane transporter activity"/>
    <property type="evidence" value="ECO:0007669"/>
    <property type="project" value="InterPro"/>
</dbReference>
<feature type="transmembrane region" description="Helical" evidence="9">
    <location>
        <begin position="219"/>
        <end position="240"/>
    </location>
</feature>
<accession>D9W9E4</accession>
<evidence type="ECO:0000256" key="7">
    <source>
        <dbReference type="PIRNR" id="PIRNR002744"/>
    </source>
</evidence>
<comment type="similarity">
    <text evidence="2 7">Belongs to the purine-cytosine permease (2.A.39) family.</text>
</comment>
<dbReference type="Pfam" id="PF02133">
    <property type="entry name" value="Transp_cyt_pur"/>
    <property type="match status" value="1"/>
</dbReference>
<dbReference type="Gene3D" id="1.10.4160.10">
    <property type="entry name" value="Hydantoin permease"/>
    <property type="match status" value="1"/>
</dbReference>
<feature type="transmembrane region" description="Helical" evidence="9">
    <location>
        <begin position="440"/>
        <end position="459"/>
    </location>
</feature>
<dbReference type="EMBL" id="GG657754">
    <property type="protein sequence ID" value="EFL20632.1"/>
    <property type="molecule type" value="Genomic_DNA"/>
</dbReference>
<feature type="transmembrane region" description="Helical" evidence="9">
    <location>
        <begin position="295"/>
        <end position="316"/>
    </location>
</feature>
<feature type="transmembrane region" description="Helical" evidence="9">
    <location>
        <begin position="111"/>
        <end position="132"/>
    </location>
</feature>
<keyword evidence="4 9" id="KW-0812">Transmembrane</keyword>
<evidence type="ECO:0000256" key="2">
    <source>
        <dbReference type="ARBA" id="ARBA00008974"/>
    </source>
</evidence>
<evidence type="ECO:0000256" key="5">
    <source>
        <dbReference type="ARBA" id="ARBA00022989"/>
    </source>
</evidence>
<feature type="transmembrane region" description="Helical" evidence="9">
    <location>
        <begin position="153"/>
        <end position="178"/>
    </location>
</feature>
<dbReference type="PIRSF" id="PIRSF002744">
    <property type="entry name" value="Pur-cyt_permease"/>
    <property type="match status" value="1"/>
</dbReference>
<organism evidence="10 11">
    <name type="scientific">Streptomyces himastatinicus ATCC 53653</name>
    <dbReference type="NCBI Taxonomy" id="457427"/>
    <lineage>
        <taxon>Bacteria</taxon>
        <taxon>Bacillati</taxon>
        <taxon>Actinomycetota</taxon>
        <taxon>Actinomycetes</taxon>
        <taxon>Kitasatosporales</taxon>
        <taxon>Streptomycetaceae</taxon>
        <taxon>Streptomyces</taxon>
        <taxon>Streptomyces violaceusniger group</taxon>
    </lineage>
</organism>
<evidence type="ECO:0000256" key="3">
    <source>
        <dbReference type="ARBA" id="ARBA00022448"/>
    </source>
</evidence>
<dbReference type="AlphaFoldDB" id="D9W9E4"/>
<feature type="transmembrane region" description="Helical" evidence="9">
    <location>
        <begin position="370"/>
        <end position="389"/>
    </location>
</feature>
<dbReference type="Proteomes" id="UP000003963">
    <property type="component" value="Unassembled WGS sequence"/>
</dbReference>
<keyword evidence="5 9" id="KW-1133">Transmembrane helix</keyword>
<feature type="transmembrane region" description="Helical" evidence="9">
    <location>
        <begin position="190"/>
        <end position="212"/>
    </location>
</feature>
<dbReference type="InterPro" id="IPR026030">
    <property type="entry name" value="Pur-cyt_permease_Fcy2/21/22"/>
</dbReference>
<keyword evidence="3 7" id="KW-0813">Transport</keyword>
<dbReference type="STRING" id="457427.SSOG_00344"/>
<dbReference type="InterPro" id="IPR001248">
    <property type="entry name" value="Pur-cyt_permease"/>
</dbReference>
<feature type="transmembrane region" description="Helical" evidence="9">
    <location>
        <begin position="336"/>
        <end position="358"/>
    </location>
</feature>
<dbReference type="PANTHER" id="PTHR31806:SF1">
    <property type="entry name" value="PURINE-CYTOSINE PERMEASE FCY2-RELATED"/>
    <property type="match status" value="1"/>
</dbReference>
<evidence type="ECO:0000313" key="11">
    <source>
        <dbReference type="Proteomes" id="UP000003963"/>
    </source>
</evidence>
<evidence type="ECO:0000256" key="9">
    <source>
        <dbReference type="SAM" id="Phobius"/>
    </source>
</evidence>
<protein>
    <submittedName>
        <fullName evidence="10">Putative cytosine/purine/uracil/thiamine/allantoin permease family protein</fullName>
    </submittedName>
</protein>
<feature type="transmembrane region" description="Helical" evidence="9">
    <location>
        <begin position="85"/>
        <end position="105"/>
    </location>
</feature>
<gene>
    <name evidence="10" type="ORF">SSOG_00344</name>
</gene>
<feature type="transmembrane region" description="Helical" evidence="9">
    <location>
        <begin position="401"/>
        <end position="420"/>
    </location>
</feature>
<proteinExistence type="inferred from homology"/>
<evidence type="ECO:0000256" key="4">
    <source>
        <dbReference type="ARBA" id="ARBA00022692"/>
    </source>
</evidence>
<dbReference type="PANTHER" id="PTHR31806">
    <property type="entry name" value="PURINE-CYTOSINE PERMEASE FCY2-RELATED"/>
    <property type="match status" value="1"/>
</dbReference>
<evidence type="ECO:0000256" key="1">
    <source>
        <dbReference type="ARBA" id="ARBA00004141"/>
    </source>
</evidence>
<evidence type="ECO:0000313" key="10">
    <source>
        <dbReference type="EMBL" id="EFL20632.1"/>
    </source>
</evidence>
<keyword evidence="11" id="KW-1185">Reference proteome</keyword>
<feature type="transmembrane region" description="Helical" evidence="9">
    <location>
        <begin position="252"/>
        <end position="274"/>
    </location>
</feature>
<feature type="region of interest" description="Disordered" evidence="8">
    <location>
        <begin position="1"/>
        <end position="50"/>
    </location>
</feature>
<keyword evidence="6 7" id="KW-0472">Membrane</keyword>
<sequence length="524" mass="55699">MAVGFSISRTQRLCRGETPPAAPGPTLPPAHRHPLTPRSPPVPRSTPMTHDDVAPVYGSAVTKVEPFGVDHIPDNERHGKPSSQFFVWFAAGLNFPIILLGFSAISLGLSFTGAVAAIIVGAGVGSVLMAVMSKMGVRLGVPQQIQARGPLGFFGNFLPVAYINVFAGVGWASVTVILGGKAIAELTHLPYWLCGLLLTAIELVVSIFGYNMINFLQRVLTYVLTPLFMMITVVALVRGAGTFDANPKADGYIGGTGGWITFCGWFLSFLVAWAPFASDYSRYLPDTPKVVNRTAWYTGFGNFVTIAWLGILGVLVGSNANSTDSITALHELAGPFAVPALIAVGLSALAQNFLNVYGGAISVQTLKVPVTRTQAVTVICLLAYVISLWGESGIEEKFSVFLNLTAYFIAPFAVVLLLDYWLGGRSDPARIAELYDRGRVLSWGFVAWAGGVVASIPFWESKLYTGAFASAYPGAGDLSMYVGAGASVVLYLLTYRLKPLWVRAGADTDTPAGPPAEPAAVARP</sequence>
<comment type="subcellular location">
    <subcellularLocation>
        <location evidence="1">Membrane</location>
        <topology evidence="1">Multi-pass membrane protein</topology>
    </subcellularLocation>
</comment>
<reference evidence="10 11" key="1">
    <citation type="submission" date="2009-02" db="EMBL/GenBank/DDBJ databases">
        <title>Annotation of Streptomyces hygroscopicus strain ATCC 53653.</title>
        <authorList>
            <consortium name="The Broad Institute Genome Sequencing Platform"/>
            <consortium name="Broad Institute Microbial Sequencing Center"/>
            <person name="Fischbach M."/>
            <person name="Godfrey P."/>
            <person name="Ward D."/>
            <person name="Young S."/>
            <person name="Zeng Q."/>
            <person name="Koehrsen M."/>
            <person name="Alvarado L."/>
            <person name="Berlin A.M."/>
            <person name="Bochicchio J."/>
            <person name="Borenstein D."/>
            <person name="Chapman S.B."/>
            <person name="Chen Z."/>
            <person name="Engels R."/>
            <person name="Freedman E."/>
            <person name="Gellesch M."/>
            <person name="Goldberg J."/>
            <person name="Griggs A."/>
            <person name="Gujja S."/>
            <person name="Heilman E.R."/>
            <person name="Heiman D.I."/>
            <person name="Hepburn T.A."/>
            <person name="Howarth C."/>
            <person name="Jen D."/>
            <person name="Larson L."/>
            <person name="Lewis B."/>
            <person name="Mehta T."/>
            <person name="Park D."/>
            <person name="Pearson M."/>
            <person name="Richards J."/>
            <person name="Roberts A."/>
            <person name="Saif S."/>
            <person name="Shea T.D."/>
            <person name="Shenoy N."/>
            <person name="Sisk P."/>
            <person name="Stolte C."/>
            <person name="Sykes S.N."/>
            <person name="Thomson T."/>
            <person name="Walk T."/>
            <person name="White J."/>
            <person name="Yandava C."/>
            <person name="Straight P."/>
            <person name="Clardy J."/>
            <person name="Hung D."/>
            <person name="Kolter R."/>
            <person name="Mekalanos J."/>
            <person name="Walker S."/>
            <person name="Walsh C.T."/>
            <person name="Wieland-Brown L.C."/>
            <person name="Haas B."/>
            <person name="Nusbaum C."/>
            <person name="Birren B."/>
        </authorList>
    </citation>
    <scope>NUCLEOTIDE SEQUENCE [LARGE SCALE GENOMIC DNA]</scope>
    <source>
        <strain evidence="10 11">ATCC 53653</strain>
    </source>
</reference>